<evidence type="ECO:0000256" key="4">
    <source>
        <dbReference type="ARBA" id="ARBA00022989"/>
    </source>
</evidence>
<feature type="transmembrane region" description="Helical" evidence="7">
    <location>
        <begin position="1107"/>
        <end position="1125"/>
    </location>
</feature>
<evidence type="ECO:0000256" key="1">
    <source>
        <dbReference type="ARBA" id="ARBA00004651"/>
    </source>
</evidence>
<keyword evidence="4 7" id="KW-1133">Transmembrane helix</keyword>
<dbReference type="AlphaFoldDB" id="A0A075G4L7"/>
<proteinExistence type="inferred from homology"/>
<feature type="transmembrane region" description="Helical" evidence="7">
    <location>
        <begin position="1131"/>
        <end position="1153"/>
    </location>
</feature>
<feature type="transmembrane region" description="Helical" evidence="7">
    <location>
        <begin position="1074"/>
        <end position="1100"/>
    </location>
</feature>
<dbReference type="GO" id="GO:0022857">
    <property type="term" value="F:transmembrane transporter activity"/>
    <property type="evidence" value="ECO:0007669"/>
    <property type="project" value="TreeGrafter"/>
</dbReference>
<feature type="transmembrane region" description="Helical" evidence="7">
    <location>
        <begin position="683"/>
        <end position="704"/>
    </location>
</feature>
<evidence type="ECO:0000256" key="2">
    <source>
        <dbReference type="ARBA" id="ARBA00022475"/>
    </source>
</evidence>
<evidence type="ECO:0000313" key="9">
    <source>
        <dbReference type="EMBL" id="AIE96747.1"/>
    </source>
</evidence>
<evidence type="ECO:0000256" key="7">
    <source>
        <dbReference type="SAM" id="Phobius"/>
    </source>
</evidence>
<dbReference type="InterPro" id="IPR008523">
    <property type="entry name" value="DUF805"/>
</dbReference>
<feature type="transmembrane region" description="Helical" evidence="7">
    <location>
        <begin position="658"/>
        <end position="677"/>
    </location>
</feature>
<comment type="similarity">
    <text evidence="6">Belongs to the ABC-4 integral membrane protein family.</text>
</comment>
<reference evidence="9" key="1">
    <citation type="journal article" date="2014" name="Genome Biol. Evol.">
        <title>Pangenome evidence for extensive interdomain horizontal transfer affecting lineage core and shell genes in uncultured planktonic thaumarchaeota and euryarchaeota.</title>
        <authorList>
            <person name="Deschamps P."/>
            <person name="Zivanovic Y."/>
            <person name="Moreira D."/>
            <person name="Rodriguez-Valera F."/>
            <person name="Lopez-Garcia P."/>
        </authorList>
    </citation>
    <scope>NUCLEOTIDE SEQUENCE</scope>
</reference>
<sequence>MTEHHSQTGHGRPERMMTFSESVKSCLSNYLNWSGRASRSEYWWFLLFYWIVLVTTLIIDSVMTMLVGFNFLLTALAFLFLFLPGLSVTVRRYQDSGFSFFWAFLFPISLGIPLFMRGNSGVNTYGEPPTNTVREASIGDILAAIPDNLLMAAKSSWRGRERVLAVFAGVFLASLVITTVLAYGVGLSQAFLQYSLQEEIFDAKVDFAEDPDGDADGRTNDSLLWESMCDGFTAMEEFSDCGLVYGRQGVRVDGFWDEDFLRPQPLNVIAVEGPTGDWSNVSWDYPEALESGPPINGDRTIRFYGEGIWDGELGERHSTRGQDSRIIYGSWPASAADAAANRSIVLPSEVASSAGVAVNDTISALTFTYVTDYLGYQNIADGFEDCQGEEDFNAQSGYMYCRVNLTVHNLTVAAVYQEGGAGNPTLLFNPVMVSDAVLSDEQKLVLMDYDHGYLGLSVDRNQLPTTSTADATEWLDALKKDVEAGNYTSAGILIEYNDLISGTITFLNIFLGIIQVFDYILMIPIVILSFSVLIYGLVLSLEQRKREISIHRVIGGTESTLSGMILLELAVISLFAWFVGYTLAVLSVPLILDAVGFMSFRSGGIEINPTLSLGSTLFIVALTVGVALLFGSSRTREFLKIEIDEGVRRVAEKREPRTWLHVIAFAVGLLSYLESWIQSQGGFWIWGSSGLIGNFILNAILLLLGPFCLWIGGALVLGRIGAAGPNILTGLLSWSPAISDIRRGLRGSGSSESVNRLAVIMLLTLSIVTLAAVQGYTGTIVDERTTSAQTGADIQVQFDSPVTEQQARDEVMLAIQRAGDADVTDIDSMTSVADLFTNPEGKSALIRTWVLFDGHEDTLIWDSQAIPGDEIDAIVSGWSGGGFTAGEAARDVLDDIESGSPQTIQYTDYDFQLGADFELVVTTTVTESTVTYQGRHSWVPGLSSSEAEQAIVIGESAYRELVGNATADAYTSTRWFFEVCDQSDEDCADALRTISIEIANGNGVTAASDWSTAHRDNERNGGLIFGTPGLLSLQFVVASLASVASAFVFLSLVLTQRKRELAILQAIGASPNQVIRLVLFEILSILLVSMGLGVILGLAIAESFNGFFGIFGFIFQLFLGQSAPISRELVWPWLDLALVNASVLIAVMVALLYTTRRALQADLAVVLKGE</sequence>
<keyword evidence="3 7" id="KW-0812">Transmembrane</keyword>
<feature type="transmembrane region" description="Helical" evidence="7">
    <location>
        <begin position="716"/>
        <end position="737"/>
    </location>
</feature>
<feature type="domain" description="ABC3 transporter permease C-terminal" evidence="8">
    <location>
        <begin position="520"/>
        <end position="632"/>
    </location>
</feature>
<feature type="transmembrane region" description="Helical" evidence="7">
    <location>
        <begin position="561"/>
        <end position="591"/>
    </location>
</feature>
<protein>
    <recommendedName>
        <fullName evidence="8">ABC3 transporter permease C-terminal domain-containing protein</fullName>
    </recommendedName>
</protein>
<keyword evidence="2" id="KW-1003">Cell membrane</keyword>
<dbReference type="InterPro" id="IPR003838">
    <property type="entry name" value="ABC3_permease_C"/>
</dbReference>
<dbReference type="InterPro" id="IPR050250">
    <property type="entry name" value="Macrolide_Exporter_MacB"/>
</dbReference>
<feature type="transmembrane region" description="Helical" evidence="7">
    <location>
        <begin position="519"/>
        <end position="541"/>
    </location>
</feature>
<feature type="transmembrane region" description="Helical" evidence="7">
    <location>
        <begin position="42"/>
        <end position="59"/>
    </location>
</feature>
<evidence type="ECO:0000256" key="3">
    <source>
        <dbReference type="ARBA" id="ARBA00022692"/>
    </source>
</evidence>
<keyword evidence="5 7" id="KW-0472">Membrane</keyword>
<dbReference type="PANTHER" id="PTHR30572:SF4">
    <property type="entry name" value="ABC TRANSPORTER PERMEASE YTRF"/>
    <property type="match status" value="1"/>
</dbReference>
<feature type="transmembrane region" description="Helical" evidence="7">
    <location>
        <begin position="757"/>
        <end position="777"/>
    </location>
</feature>
<comment type="subcellular location">
    <subcellularLocation>
        <location evidence="1">Cell membrane</location>
        <topology evidence="1">Multi-pass membrane protein</topology>
    </subcellularLocation>
</comment>
<name>A0A075G4L7_9EURY</name>
<feature type="transmembrane region" description="Helical" evidence="7">
    <location>
        <begin position="1029"/>
        <end position="1054"/>
    </location>
</feature>
<feature type="domain" description="ABC3 transporter permease C-terminal" evidence="8">
    <location>
        <begin position="1035"/>
        <end position="1160"/>
    </location>
</feature>
<feature type="transmembrane region" description="Helical" evidence="7">
    <location>
        <begin position="66"/>
        <end position="86"/>
    </location>
</feature>
<dbReference type="GO" id="GO:0005886">
    <property type="term" value="C:plasma membrane"/>
    <property type="evidence" value="ECO:0007669"/>
    <property type="project" value="UniProtKB-SubCell"/>
</dbReference>
<evidence type="ECO:0000256" key="6">
    <source>
        <dbReference type="ARBA" id="ARBA00038076"/>
    </source>
</evidence>
<dbReference type="Pfam" id="PF05656">
    <property type="entry name" value="DUF805"/>
    <property type="match status" value="1"/>
</dbReference>
<feature type="transmembrane region" description="Helical" evidence="7">
    <location>
        <begin position="611"/>
        <end position="630"/>
    </location>
</feature>
<dbReference type="EMBL" id="KF900488">
    <property type="protein sequence ID" value="AIE96747.1"/>
    <property type="molecule type" value="Genomic_DNA"/>
</dbReference>
<feature type="transmembrane region" description="Helical" evidence="7">
    <location>
        <begin position="98"/>
        <end position="116"/>
    </location>
</feature>
<evidence type="ECO:0000256" key="5">
    <source>
        <dbReference type="ARBA" id="ARBA00023136"/>
    </source>
</evidence>
<accession>A0A075G4L7</accession>
<dbReference type="Pfam" id="PF02687">
    <property type="entry name" value="FtsX"/>
    <property type="match status" value="2"/>
</dbReference>
<feature type="transmembrane region" description="Helical" evidence="7">
    <location>
        <begin position="163"/>
        <end position="185"/>
    </location>
</feature>
<evidence type="ECO:0000259" key="8">
    <source>
        <dbReference type="Pfam" id="PF02687"/>
    </source>
</evidence>
<dbReference type="PANTHER" id="PTHR30572">
    <property type="entry name" value="MEMBRANE COMPONENT OF TRANSPORTER-RELATED"/>
    <property type="match status" value="1"/>
</dbReference>
<organism evidence="9">
    <name type="scientific">uncultured marine group II/III euryarchaeote AD1000_87_G01</name>
    <dbReference type="NCBI Taxonomy" id="1457818"/>
    <lineage>
        <taxon>Archaea</taxon>
        <taxon>Methanobacteriati</taxon>
        <taxon>Methanobacteriota</taxon>
        <taxon>environmental samples</taxon>
    </lineage>
</organism>